<evidence type="ECO:0000313" key="3">
    <source>
        <dbReference type="Proteomes" id="UP001153365"/>
    </source>
</evidence>
<comment type="caution">
    <text evidence="2">The sequence shown here is derived from an EMBL/GenBank/DDBJ whole genome shotgun (WGS) entry which is preliminary data.</text>
</comment>
<gene>
    <name evidence="2" type="ORF">PPACK8108_LOCUS10595</name>
</gene>
<keyword evidence="3" id="KW-1185">Reference proteome</keyword>
<keyword evidence="1" id="KW-0732">Signal</keyword>
<evidence type="ECO:0008006" key="4">
    <source>
        <dbReference type="Google" id="ProtNLM"/>
    </source>
</evidence>
<evidence type="ECO:0000313" key="2">
    <source>
        <dbReference type="EMBL" id="CAH7675572.1"/>
    </source>
</evidence>
<dbReference type="AlphaFoldDB" id="A0AAV0B1B6"/>
<accession>A0AAV0B1B6</accession>
<dbReference type="Proteomes" id="UP001153365">
    <property type="component" value="Unassembled WGS sequence"/>
</dbReference>
<feature type="signal peptide" evidence="1">
    <location>
        <begin position="1"/>
        <end position="37"/>
    </location>
</feature>
<protein>
    <recommendedName>
        <fullName evidence="4">Secreted protein</fullName>
    </recommendedName>
</protein>
<feature type="chain" id="PRO_5043919843" description="Secreted protein" evidence="1">
    <location>
        <begin position="38"/>
        <end position="119"/>
    </location>
</feature>
<organism evidence="2 3">
    <name type="scientific">Phakopsora pachyrhizi</name>
    <name type="common">Asian soybean rust disease fungus</name>
    <dbReference type="NCBI Taxonomy" id="170000"/>
    <lineage>
        <taxon>Eukaryota</taxon>
        <taxon>Fungi</taxon>
        <taxon>Dikarya</taxon>
        <taxon>Basidiomycota</taxon>
        <taxon>Pucciniomycotina</taxon>
        <taxon>Pucciniomycetes</taxon>
        <taxon>Pucciniales</taxon>
        <taxon>Phakopsoraceae</taxon>
        <taxon>Phakopsora</taxon>
    </lineage>
</organism>
<evidence type="ECO:0000256" key="1">
    <source>
        <dbReference type="SAM" id="SignalP"/>
    </source>
</evidence>
<dbReference type="EMBL" id="CALTRL010002370">
    <property type="protein sequence ID" value="CAH7675572.1"/>
    <property type="molecule type" value="Genomic_DNA"/>
</dbReference>
<sequence>MLKWVHTQLRLAKGAKGSSSADILLLLLISCSPLLVSNDLGLGPEVELKQTFFFSPCCLPRKYLEKKKYIHVKNGSANNNQKEHIDHIYFTYSNCSFRNAMCDNVYSDFASYRISQKMK</sequence>
<reference evidence="2" key="1">
    <citation type="submission" date="2022-06" db="EMBL/GenBank/DDBJ databases">
        <authorList>
            <consortium name="SYNGENTA / RWTH Aachen University"/>
        </authorList>
    </citation>
    <scope>NUCLEOTIDE SEQUENCE</scope>
</reference>
<feature type="non-terminal residue" evidence="2">
    <location>
        <position position="119"/>
    </location>
</feature>
<name>A0AAV0B1B6_PHAPC</name>
<proteinExistence type="predicted"/>